<dbReference type="PIRSF" id="PIRSF000137">
    <property type="entry name" value="Alcohol_oxidase"/>
    <property type="match status" value="1"/>
</dbReference>
<dbReference type="InterPro" id="IPR000172">
    <property type="entry name" value="GMC_OxRdtase_N"/>
</dbReference>
<keyword evidence="4 5" id="KW-0274">FAD</keyword>
<dbReference type="PANTHER" id="PTHR11552:SF147">
    <property type="entry name" value="CHOLINE DEHYDROGENASE, MITOCHONDRIAL"/>
    <property type="match status" value="1"/>
</dbReference>
<name>A0ABV8RUD8_9SPHN</name>
<dbReference type="RefSeq" id="WP_379539339.1">
    <property type="nucleotide sequence ID" value="NZ_JBHSDR010000006.1"/>
</dbReference>
<proteinExistence type="inferred from homology"/>
<evidence type="ECO:0000256" key="2">
    <source>
        <dbReference type="ARBA" id="ARBA00010790"/>
    </source>
</evidence>
<dbReference type="InterPro" id="IPR036188">
    <property type="entry name" value="FAD/NAD-bd_sf"/>
</dbReference>
<feature type="domain" description="Glucose-methanol-choline oxidoreductase N-terminal" evidence="6">
    <location>
        <begin position="81"/>
        <end position="104"/>
    </location>
</feature>
<dbReference type="PROSITE" id="PS00623">
    <property type="entry name" value="GMC_OXRED_1"/>
    <property type="match status" value="1"/>
</dbReference>
<evidence type="ECO:0000256" key="1">
    <source>
        <dbReference type="ARBA" id="ARBA00001974"/>
    </source>
</evidence>
<evidence type="ECO:0000256" key="4">
    <source>
        <dbReference type="ARBA" id="ARBA00022827"/>
    </source>
</evidence>
<evidence type="ECO:0000259" key="7">
    <source>
        <dbReference type="PROSITE" id="PS00624"/>
    </source>
</evidence>
<accession>A0ABV8RUD8</accession>
<dbReference type="SUPFAM" id="SSF54373">
    <property type="entry name" value="FAD-linked reductases, C-terminal domain"/>
    <property type="match status" value="1"/>
</dbReference>
<dbReference type="PANTHER" id="PTHR11552">
    <property type="entry name" value="GLUCOSE-METHANOL-CHOLINE GMC OXIDOREDUCTASE"/>
    <property type="match status" value="1"/>
</dbReference>
<feature type="domain" description="Glucose-methanol-choline oxidoreductase N-terminal" evidence="7">
    <location>
        <begin position="254"/>
        <end position="268"/>
    </location>
</feature>
<comment type="similarity">
    <text evidence="2 5">Belongs to the GMC oxidoreductase family.</text>
</comment>
<dbReference type="PROSITE" id="PS51257">
    <property type="entry name" value="PROKAR_LIPOPROTEIN"/>
    <property type="match status" value="1"/>
</dbReference>
<reference evidence="9" key="1">
    <citation type="journal article" date="2019" name="Int. J. Syst. Evol. Microbiol.">
        <title>The Global Catalogue of Microorganisms (GCM) 10K type strain sequencing project: providing services to taxonomists for standard genome sequencing and annotation.</title>
        <authorList>
            <consortium name="The Broad Institute Genomics Platform"/>
            <consortium name="The Broad Institute Genome Sequencing Center for Infectious Disease"/>
            <person name="Wu L."/>
            <person name="Ma J."/>
        </authorList>
    </citation>
    <scope>NUCLEOTIDE SEQUENCE [LARGE SCALE GENOMIC DNA]</scope>
    <source>
        <strain evidence="9">CGMCC 1.12989</strain>
    </source>
</reference>
<sequence>MKSYDFVIVGAGAAGCVLAYRLSENPANSVLLIEAGPRDTHPFIAMPKGLAKVMADPKHLWAYASNPEESTAGQSEVWVRGRVLGGSSSINGMMYVRGQPADFDAIAELSSDDWNWEHIGKAYAALESHELGAAETRGAKGPLRVTMPDLRDELSEAQVGAGEAMGWPRKADVNTPDNAEAIGFAPRTISNGRRQSAAVAFLRPAENRANLTILTGCTVDRVTFTGTRATGVELIREGKRESFGAGREVIVCGGAMASPGILERSGIGDAARLEALGIRVVHHNPEVGEGLIEHRGLIMQWKLKRDISQNKEFKGWRLLRSTLKYYLTRRGPMAAAAYEIGAWFRTRPGLNRPDAQMLIAPFSFDFAKNRQDVERFPGMHVVVYSLRPTSRGQIHIETCDPDAPARFSPNYRANAEDRQSMIGAVRVVRDYVRKAPLADLIAEETMPGPQYASDDEILDAYDRFGTCAYHAVGSCRMGNDEGSVVDPQLRVRGVDGLRVMDTSIMPVIPAGNTQAPTMAMAWRAADLILAGNQ</sequence>
<evidence type="ECO:0000259" key="6">
    <source>
        <dbReference type="PROSITE" id="PS00623"/>
    </source>
</evidence>
<evidence type="ECO:0000256" key="5">
    <source>
        <dbReference type="RuleBase" id="RU003968"/>
    </source>
</evidence>
<dbReference type="InterPro" id="IPR007867">
    <property type="entry name" value="GMC_OxRtase_C"/>
</dbReference>
<dbReference type="EMBL" id="JBHSDR010000006">
    <property type="protein sequence ID" value="MFC4295876.1"/>
    <property type="molecule type" value="Genomic_DNA"/>
</dbReference>
<comment type="caution">
    <text evidence="8">The sequence shown here is derived from an EMBL/GenBank/DDBJ whole genome shotgun (WGS) entry which is preliminary data.</text>
</comment>
<dbReference type="Pfam" id="PF00732">
    <property type="entry name" value="GMC_oxred_N"/>
    <property type="match status" value="1"/>
</dbReference>
<dbReference type="InterPro" id="IPR012132">
    <property type="entry name" value="GMC_OxRdtase"/>
</dbReference>
<evidence type="ECO:0000313" key="9">
    <source>
        <dbReference type="Proteomes" id="UP001595828"/>
    </source>
</evidence>
<keyword evidence="3 5" id="KW-0285">Flavoprotein</keyword>
<dbReference type="Proteomes" id="UP001595828">
    <property type="component" value="Unassembled WGS sequence"/>
</dbReference>
<evidence type="ECO:0000313" key="8">
    <source>
        <dbReference type="EMBL" id="MFC4295876.1"/>
    </source>
</evidence>
<dbReference type="Gene3D" id="3.50.50.60">
    <property type="entry name" value="FAD/NAD(P)-binding domain"/>
    <property type="match status" value="1"/>
</dbReference>
<keyword evidence="9" id="KW-1185">Reference proteome</keyword>
<dbReference type="Gene3D" id="3.30.560.10">
    <property type="entry name" value="Glucose Oxidase, domain 3"/>
    <property type="match status" value="1"/>
</dbReference>
<comment type="cofactor">
    <cofactor evidence="1">
        <name>FAD</name>
        <dbReference type="ChEBI" id="CHEBI:57692"/>
    </cofactor>
</comment>
<protein>
    <submittedName>
        <fullName evidence="8">GMC family oxidoreductase</fullName>
    </submittedName>
</protein>
<organism evidence="8 9">
    <name type="scientific">Novosphingobium tardum</name>
    <dbReference type="NCBI Taxonomy" id="1538021"/>
    <lineage>
        <taxon>Bacteria</taxon>
        <taxon>Pseudomonadati</taxon>
        <taxon>Pseudomonadota</taxon>
        <taxon>Alphaproteobacteria</taxon>
        <taxon>Sphingomonadales</taxon>
        <taxon>Sphingomonadaceae</taxon>
        <taxon>Novosphingobium</taxon>
    </lineage>
</organism>
<evidence type="ECO:0000256" key="3">
    <source>
        <dbReference type="ARBA" id="ARBA00022630"/>
    </source>
</evidence>
<dbReference type="PROSITE" id="PS00624">
    <property type="entry name" value="GMC_OXRED_2"/>
    <property type="match status" value="1"/>
</dbReference>
<dbReference type="Pfam" id="PF05199">
    <property type="entry name" value="GMC_oxred_C"/>
    <property type="match status" value="1"/>
</dbReference>
<gene>
    <name evidence="8" type="ORF">ACFO0A_12495</name>
</gene>
<dbReference type="SUPFAM" id="SSF51905">
    <property type="entry name" value="FAD/NAD(P)-binding domain"/>
    <property type="match status" value="1"/>
</dbReference>